<keyword evidence="3" id="KW-1185">Reference proteome</keyword>
<proteinExistence type="predicted"/>
<feature type="compositionally biased region" description="Basic and acidic residues" evidence="1">
    <location>
        <begin position="7"/>
        <end position="16"/>
    </location>
</feature>
<organism evidence="2 3">
    <name type="scientific">Zancudomyces culisetae</name>
    <name type="common">Gut fungus</name>
    <name type="synonym">Smittium culisetae</name>
    <dbReference type="NCBI Taxonomy" id="1213189"/>
    <lineage>
        <taxon>Eukaryota</taxon>
        <taxon>Fungi</taxon>
        <taxon>Fungi incertae sedis</taxon>
        <taxon>Zoopagomycota</taxon>
        <taxon>Kickxellomycotina</taxon>
        <taxon>Harpellomycetes</taxon>
        <taxon>Harpellales</taxon>
        <taxon>Legeriomycetaceae</taxon>
        <taxon>Zancudomyces</taxon>
    </lineage>
</organism>
<feature type="region of interest" description="Disordered" evidence="1">
    <location>
        <begin position="1"/>
        <end position="29"/>
    </location>
</feature>
<name>A0A1R1PGR6_ZANCU</name>
<reference evidence="3" key="1">
    <citation type="submission" date="2017-01" db="EMBL/GenBank/DDBJ databases">
        <authorList>
            <person name="Wang Y."/>
            <person name="White M."/>
            <person name="Kvist S."/>
            <person name="Moncalvo J.-M."/>
        </authorList>
    </citation>
    <scope>NUCLEOTIDE SEQUENCE [LARGE SCALE GENOMIC DNA]</scope>
    <source>
        <strain evidence="3">COL-18-3</strain>
    </source>
</reference>
<evidence type="ECO:0000313" key="2">
    <source>
        <dbReference type="EMBL" id="OMH80171.1"/>
    </source>
</evidence>
<evidence type="ECO:0000256" key="1">
    <source>
        <dbReference type="SAM" id="MobiDB-lite"/>
    </source>
</evidence>
<gene>
    <name evidence="2" type="ORF">AX774_g6394</name>
</gene>
<dbReference type="Proteomes" id="UP000188320">
    <property type="component" value="Unassembled WGS sequence"/>
</dbReference>
<sequence>MYKTKKNQSENEHCENLSDEGSAQEVEFHRDTSLFEEDRKEFLKRMRLVKSSKPTFNYRQVQETSKLTTGRTFWSIEETDELVKTWLMLENDFFRNKRNASVWERLDLSMTNMSLPEKLKEFPHYLDFTQIKKRSSSNSSKE</sequence>
<evidence type="ECO:0000313" key="3">
    <source>
        <dbReference type="Proteomes" id="UP000188320"/>
    </source>
</evidence>
<dbReference type="EMBL" id="LSSK01001279">
    <property type="protein sequence ID" value="OMH80171.1"/>
    <property type="molecule type" value="Genomic_DNA"/>
</dbReference>
<accession>A0A1R1PGR6</accession>
<protein>
    <submittedName>
        <fullName evidence="2">Uncharacterized protein</fullName>
    </submittedName>
</protein>
<dbReference type="AlphaFoldDB" id="A0A1R1PGR6"/>
<comment type="caution">
    <text evidence="2">The sequence shown here is derived from an EMBL/GenBank/DDBJ whole genome shotgun (WGS) entry which is preliminary data.</text>
</comment>